<accession>A0A7X1NH58</accession>
<dbReference type="AlphaFoldDB" id="A0A7X1NH58"/>
<sequence>MLGGVTLKKGDRRYQPFYEAPWISDGTAPPAGLLGQLRSEFPCVPFGVPYEPETVVADWRDSVAAAVMHDDHPLDTSDNLLHGYVCVGEWTLVSQTAHEIHIALDYPVSSSIARVVRVIRADPHGPAIDFSVKVEARRKTRRPIGLHPNLALPKVAGAFQIHPGVFQFGMVHPAGPEPGVSRAVPGAMFDRLDSVPVRDGGTTAFDRFPFEHDTEEIIQLCGVDGVVTLTDDELQVTYRLTWDASALPSLLLWISNRGRSYSPWNSRNVCLGVEPVSSAFELGCRAGLAENPINERGVPTALSIEPDRPLEIAYRFEIMNR</sequence>
<organism evidence="1 2">
    <name type="scientific">Paraburkholderia franconis</name>
    <dbReference type="NCBI Taxonomy" id="2654983"/>
    <lineage>
        <taxon>Bacteria</taxon>
        <taxon>Pseudomonadati</taxon>
        <taxon>Pseudomonadota</taxon>
        <taxon>Betaproteobacteria</taxon>
        <taxon>Burkholderiales</taxon>
        <taxon>Burkholderiaceae</taxon>
        <taxon>Paraburkholderia</taxon>
    </lineage>
</organism>
<proteinExistence type="predicted"/>
<reference evidence="1 2" key="1">
    <citation type="submission" date="2019-10" db="EMBL/GenBank/DDBJ databases">
        <title>Paraburkholderia sp. isolated from nodules of Mimosa pudica from Brazilian Atlantic Forest soils.</title>
        <authorList>
            <person name="Paulitsch F."/>
            <person name="Hungria M."/>
            <person name="Dall'Agnol R."/>
        </authorList>
    </citation>
    <scope>NUCLEOTIDE SEQUENCE [LARGE SCALE GENOMIC DNA]</scope>
    <source>
        <strain evidence="1 2">CNPSo 3157</strain>
    </source>
</reference>
<gene>
    <name evidence="1" type="ORF">GCT13_34520</name>
</gene>
<evidence type="ECO:0000313" key="2">
    <source>
        <dbReference type="Proteomes" id="UP000484381"/>
    </source>
</evidence>
<evidence type="ECO:0008006" key="3">
    <source>
        <dbReference type="Google" id="ProtNLM"/>
    </source>
</evidence>
<name>A0A7X1NH58_9BURK</name>
<dbReference type="Proteomes" id="UP000484381">
    <property type="component" value="Unassembled WGS sequence"/>
</dbReference>
<dbReference type="EMBL" id="WHNP01000051">
    <property type="protein sequence ID" value="MPW21850.1"/>
    <property type="molecule type" value="Genomic_DNA"/>
</dbReference>
<dbReference type="GO" id="GO:0030246">
    <property type="term" value="F:carbohydrate binding"/>
    <property type="evidence" value="ECO:0007669"/>
    <property type="project" value="InterPro"/>
</dbReference>
<evidence type="ECO:0000313" key="1">
    <source>
        <dbReference type="EMBL" id="MPW21850.1"/>
    </source>
</evidence>
<protein>
    <recommendedName>
        <fullName evidence="3">Aldose 1-epimerase</fullName>
    </recommendedName>
</protein>
<dbReference type="Gene3D" id="2.70.98.10">
    <property type="match status" value="1"/>
</dbReference>
<dbReference type="InterPro" id="IPR014718">
    <property type="entry name" value="GH-type_carb-bd"/>
</dbReference>
<keyword evidence="2" id="KW-1185">Reference proteome</keyword>
<comment type="caution">
    <text evidence="1">The sequence shown here is derived from an EMBL/GenBank/DDBJ whole genome shotgun (WGS) entry which is preliminary data.</text>
</comment>